<feature type="compositionally biased region" description="Basic and acidic residues" evidence="1">
    <location>
        <begin position="41"/>
        <end position="52"/>
    </location>
</feature>
<name>A0A0J6Y633_COCIT</name>
<evidence type="ECO:0000313" key="2">
    <source>
        <dbReference type="EMBL" id="KMP04111.1"/>
    </source>
</evidence>
<gene>
    <name evidence="2" type="ORF">CIRG_03802</name>
</gene>
<evidence type="ECO:0000256" key="1">
    <source>
        <dbReference type="SAM" id="MobiDB-lite"/>
    </source>
</evidence>
<sequence>MDVITDLPASLNFEKVQFDCILVVVNWLTKMAHFIPTTKKLTSEESWERGGGESKPAASSKHQHLREPKPHAKAKSYDHVKQRHNQG</sequence>
<reference evidence="3" key="1">
    <citation type="journal article" date="2010" name="Genome Res.">
        <title>Population genomic sequencing of Coccidioides fungi reveals recent hybridization and transposon control.</title>
        <authorList>
            <person name="Neafsey D.E."/>
            <person name="Barker B.M."/>
            <person name="Sharpton T.J."/>
            <person name="Stajich J.E."/>
            <person name="Park D.J."/>
            <person name="Whiston E."/>
            <person name="Hung C.-Y."/>
            <person name="McMahan C."/>
            <person name="White J."/>
            <person name="Sykes S."/>
            <person name="Heiman D."/>
            <person name="Young S."/>
            <person name="Zeng Q."/>
            <person name="Abouelleil A."/>
            <person name="Aftuck L."/>
            <person name="Bessette D."/>
            <person name="Brown A."/>
            <person name="FitzGerald M."/>
            <person name="Lui A."/>
            <person name="Macdonald J.P."/>
            <person name="Priest M."/>
            <person name="Orbach M.J."/>
            <person name="Galgiani J.N."/>
            <person name="Kirkland T.N."/>
            <person name="Cole G.T."/>
            <person name="Birren B.W."/>
            <person name="Henn M.R."/>
            <person name="Taylor J.W."/>
            <person name="Rounsley S.D."/>
        </authorList>
    </citation>
    <scope>NUCLEOTIDE SEQUENCE [LARGE SCALE GENOMIC DNA]</scope>
    <source>
        <strain evidence="3">RMSCC 2394</strain>
    </source>
</reference>
<dbReference type="Proteomes" id="UP000054565">
    <property type="component" value="Unassembled WGS sequence"/>
</dbReference>
<feature type="compositionally biased region" description="Basic and acidic residues" evidence="1">
    <location>
        <begin position="65"/>
        <end position="80"/>
    </location>
</feature>
<organism evidence="2 3">
    <name type="scientific">Coccidioides immitis RMSCC 2394</name>
    <dbReference type="NCBI Taxonomy" id="404692"/>
    <lineage>
        <taxon>Eukaryota</taxon>
        <taxon>Fungi</taxon>
        <taxon>Dikarya</taxon>
        <taxon>Ascomycota</taxon>
        <taxon>Pezizomycotina</taxon>
        <taxon>Eurotiomycetes</taxon>
        <taxon>Eurotiomycetidae</taxon>
        <taxon>Onygenales</taxon>
        <taxon>Onygenaceae</taxon>
        <taxon>Coccidioides</taxon>
    </lineage>
</organism>
<feature type="region of interest" description="Disordered" evidence="1">
    <location>
        <begin position="39"/>
        <end position="87"/>
    </location>
</feature>
<evidence type="ECO:0000313" key="3">
    <source>
        <dbReference type="Proteomes" id="UP000054565"/>
    </source>
</evidence>
<protein>
    <submittedName>
        <fullName evidence="2">Uncharacterized protein</fullName>
    </submittedName>
</protein>
<proteinExistence type="predicted"/>
<accession>A0A0J6Y633</accession>
<dbReference type="AlphaFoldDB" id="A0A0J6Y633"/>
<dbReference type="EMBL" id="DS028094">
    <property type="protein sequence ID" value="KMP04111.1"/>
    <property type="molecule type" value="Genomic_DNA"/>
</dbReference>